<accession>A0AA36N254</accession>
<evidence type="ECO:0000256" key="1">
    <source>
        <dbReference type="ARBA" id="ARBA00022737"/>
    </source>
</evidence>
<dbReference type="Gene3D" id="3.10.20.90">
    <property type="entry name" value="Phosphatidylinositol 3-kinase Catalytic Subunit, Chain A, domain 1"/>
    <property type="match status" value="1"/>
</dbReference>
<dbReference type="InterPro" id="IPR002110">
    <property type="entry name" value="Ankyrin_rpt"/>
</dbReference>
<keyword evidence="2 3" id="KW-0040">ANK repeat</keyword>
<dbReference type="AlphaFoldDB" id="A0AA36N254"/>
<dbReference type="Gene3D" id="1.25.40.20">
    <property type="entry name" value="Ankyrin repeat-containing domain"/>
    <property type="match status" value="1"/>
</dbReference>
<proteinExistence type="predicted"/>
<evidence type="ECO:0000256" key="2">
    <source>
        <dbReference type="ARBA" id="ARBA00023043"/>
    </source>
</evidence>
<dbReference type="SMART" id="SM00248">
    <property type="entry name" value="ANK"/>
    <property type="match status" value="4"/>
</dbReference>
<evidence type="ECO:0000313" key="4">
    <source>
        <dbReference type="EMBL" id="CAJ1386899.1"/>
    </source>
</evidence>
<sequence length="400" mass="46178">MGTNMEVEVVWAFSRSVICNLSLSSKITIRELKKTISERTRVPVRFLDVMCEDKVATDTHRLHDFGDAELQMQVLRKKPTELLSMLREWYIRDWDTSRGTYPEHSAVARCDLPILEYIIATDADASLVNEKHEVWPRLENQKAERAGSAVHQNCTVLHYAVLLRDAQLCKLILDHPGFQGANVCGTIKCNFLNWTALHIACDLGVKDVCLLLLRHPQFTAVWDRDFEGRTALHHAMYARQHEVVAALLDQHHDLKSHHYALDLAVESYDDCQRNYRRPSPDMQNMLVQRCAKSMSHLSPEANAFLRQPENRNMLQDSLKHCGRLLAGVHLGKGHLDLEQAVLNRFDQSTKDELAHHRYVKLQRRRRFAAKASEDNRKRMWRSKASRITSKHAVFTGYLED</sequence>
<dbReference type="GO" id="GO:0006396">
    <property type="term" value="P:RNA processing"/>
    <property type="evidence" value="ECO:0007669"/>
    <property type="project" value="TreeGrafter"/>
</dbReference>
<dbReference type="SUPFAM" id="SSF54236">
    <property type="entry name" value="Ubiquitin-like"/>
    <property type="match status" value="1"/>
</dbReference>
<dbReference type="PANTHER" id="PTHR24141:SF1">
    <property type="entry name" value="2-5A-DEPENDENT RIBONUCLEASE"/>
    <property type="match status" value="1"/>
</dbReference>
<dbReference type="InterPro" id="IPR036770">
    <property type="entry name" value="Ankyrin_rpt-contain_sf"/>
</dbReference>
<dbReference type="GO" id="GO:0004540">
    <property type="term" value="F:RNA nuclease activity"/>
    <property type="evidence" value="ECO:0007669"/>
    <property type="project" value="TreeGrafter"/>
</dbReference>
<evidence type="ECO:0000313" key="5">
    <source>
        <dbReference type="Proteomes" id="UP001178507"/>
    </source>
</evidence>
<dbReference type="PROSITE" id="PS50088">
    <property type="entry name" value="ANK_REPEAT"/>
    <property type="match status" value="1"/>
</dbReference>
<dbReference type="InterPro" id="IPR029071">
    <property type="entry name" value="Ubiquitin-like_domsf"/>
</dbReference>
<comment type="caution">
    <text evidence="4">The sequence shown here is derived from an EMBL/GenBank/DDBJ whole genome shotgun (WGS) entry which is preliminary data.</text>
</comment>
<dbReference type="PANTHER" id="PTHR24141">
    <property type="entry name" value="2-5A-DEPENDENT RIBONUCLEASE"/>
    <property type="match status" value="1"/>
</dbReference>
<reference evidence="4" key="1">
    <citation type="submission" date="2023-08" db="EMBL/GenBank/DDBJ databases">
        <authorList>
            <person name="Chen Y."/>
            <person name="Shah S."/>
            <person name="Dougan E. K."/>
            <person name="Thang M."/>
            <person name="Chan C."/>
        </authorList>
    </citation>
    <scope>NUCLEOTIDE SEQUENCE</scope>
</reference>
<protein>
    <submittedName>
        <fullName evidence="4">Uncharacterized protein</fullName>
    </submittedName>
</protein>
<dbReference type="EMBL" id="CAUJNA010001435">
    <property type="protein sequence ID" value="CAJ1386899.1"/>
    <property type="molecule type" value="Genomic_DNA"/>
</dbReference>
<dbReference type="Proteomes" id="UP001178507">
    <property type="component" value="Unassembled WGS sequence"/>
</dbReference>
<dbReference type="Pfam" id="PF12796">
    <property type="entry name" value="Ank_2"/>
    <property type="match status" value="1"/>
</dbReference>
<keyword evidence="1" id="KW-0677">Repeat</keyword>
<keyword evidence="5" id="KW-1185">Reference proteome</keyword>
<feature type="repeat" description="ANK" evidence="3">
    <location>
        <begin position="227"/>
        <end position="259"/>
    </location>
</feature>
<evidence type="ECO:0000256" key="3">
    <source>
        <dbReference type="PROSITE-ProRule" id="PRU00023"/>
    </source>
</evidence>
<organism evidence="4 5">
    <name type="scientific">Effrenium voratum</name>
    <dbReference type="NCBI Taxonomy" id="2562239"/>
    <lineage>
        <taxon>Eukaryota</taxon>
        <taxon>Sar</taxon>
        <taxon>Alveolata</taxon>
        <taxon>Dinophyceae</taxon>
        <taxon>Suessiales</taxon>
        <taxon>Symbiodiniaceae</taxon>
        <taxon>Effrenium</taxon>
    </lineage>
</organism>
<dbReference type="SUPFAM" id="SSF48403">
    <property type="entry name" value="Ankyrin repeat"/>
    <property type="match status" value="1"/>
</dbReference>
<name>A0AA36N254_9DINO</name>
<gene>
    <name evidence="4" type="ORF">EVOR1521_LOCUS13079</name>
</gene>
<dbReference type="GO" id="GO:0003723">
    <property type="term" value="F:RNA binding"/>
    <property type="evidence" value="ECO:0007669"/>
    <property type="project" value="TreeGrafter"/>
</dbReference>
<dbReference type="CDD" id="cd17039">
    <property type="entry name" value="Ubl_ubiquitin_like"/>
    <property type="match status" value="1"/>
</dbReference>